<evidence type="ECO:0000256" key="4">
    <source>
        <dbReference type="ARBA" id="ARBA00022679"/>
    </source>
</evidence>
<dbReference type="OrthoDB" id="3208495at2"/>
<proteinExistence type="inferred from homology"/>
<dbReference type="PANTHER" id="PTHR43179">
    <property type="entry name" value="RHAMNOSYLTRANSFERASE WBBL"/>
    <property type="match status" value="1"/>
</dbReference>
<dbReference type="EMBL" id="CP002299">
    <property type="protein sequence ID" value="ADP78780.1"/>
    <property type="molecule type" value="Genomic_DNA"/>
</dbReference>
<accession>E3ITM3</accession>
<protein>
    <submittedName>
        <fullName evidence="6">Glycosyl transferase family 2</fullName>
    </submittedName>
</protein>
<evidence type="ECO:0000256" key="2">
    <source>
        <dbReference type="ARBA" id="ARBA00006739"/>
    </source>
</evidence>
<dbReference type="PANTHER" id="PTHR43179:SF12">
    <property type="entry name" value="GALACTOFURANOSYLTRANSFERASE GLFT2"/>
    <property type="match status" value="1"/>
</dbReference>
<dbReference type="GO" id="GO:0016757">
    <property type="term" value="F:glycosyltransferase activity"/>
    <property type="evidence" value="ECO:0007669"/>
    <property type="project" value="UniProtKB-KW"/>
</dbReference>
<dbReference type="RefSeq" id="WP_013421902.1">
    <property type="nucleotide sequence ID" value="NC_014666.1"/>
</dbReference>
<evidence type="ECO:0000256" key="1">
    <source>
        <dbReference type="ARBA" id="ARBA00004776"/>
    </source>
</evidence>
<dbReference type="HOGENOM" id="CLU_025996_19_2_11"/>
<dbReference type="InParanoid" id="E3ITM3"/>
<keyword evidence="4 6" id="KW-0808">Transferase</keyword>
<feature type="domain" description="Glycosyltransferase 2-like" evidence="5">
    <location>
        <begin position="5"/>
        <end position="170"/>
    </location>
</feature>
<dbReference type="Proteomes" id="UP000002484">
    <property type="component" value="Chromosome"/>
</dbReference>
<dbReference type="Gene3D" id="3.90.550.10">
    <property type="entry name" value="Spore Coat Polysaccharide Biosynthesis Protein SpsA, Chain A"/>
    <property type="match status" value="1"/>
</dbReference>
<comment type="similarity">
    <text evidence="2">Belongs to the glycosyltransferase 2 family.</text>
</comment>
<keyword evidence="7" id="KW-1185">Reference proteome</keyword>
<dbReference type="AlphaFoldDB" id="E3ITM3"/>
<name>E3ITM3_PSEI1</name>
<dbReference type="Pfam" id="PF00535">
    <property type="entry name" value="Glycos_transf_2"/>
    <property type="match status" value="1"/>
</dbReference>
<dbReference type="STRING" id="298654.FraEuI1c_0702"/>
<dbReference type="eggNOG" id="COG1216">
    <property type="taxonomic scope" value="Bacteria"/>
</dbReference>
<evidence type="ECO:0000256" key="3">
    <source>
        <dbReference type="ARBA" id="ARBA00022676"/>
    </source>
</evidence>
<dbReference type="InterPro" id="IPR001173">
    <property type="entry name" value="Glyco_trans_2-like"/>
</dbReference>
<keyword evidence="3" id="KW-0328">Glycosyltransferase</keyword>
<gene>
    <name evidence="6" type="ordered locus">FraEuI1c_0702</name>
</gene>
<reference evidence="6 7" key="1">
    <citation type="submission" date="2010-10" db="EMBL/GenBank/DDBJ databases">
        <title>Complete sequence of Frankia sp. EuI1c.</title>
        <authorList>
            <consortium name="US DOE Joint Genome Institute"/>
            <person name="Lucas S."/>
            <person name="Copeland A."/>
            <person name="Lapidus A."/>
            <person name="Cheng J.-F."/>
            <person name="Bruce D."/>
            <person name="Goodwin L."/>
            <person name="Pitluck S."/>
            <person name="Chertkov O."/>
            <person name="Detter J.C."/>
            <person name="Han C."/>
            <person name="Tapia R."/>
            <person name="Land M."/>
            <person name="Hauser L."/>
            <person name="Jeffries C."/>
            <person name="Kyrpides N."/>
            <person name="Ivanova N."/>
            <person name="Mikhailova N."/>
            <person name="Beauchemin N."/>
            <person name="Sen A."/>
            <person name="Sur S.A."/>
            <person name="Gtari M."/>
            <person name="Wall L."/>
            <person name="Tisa L."/>
            <person name="Woyke T."/>
        </authorList>
    </citation>
    <scope>NUCLEOTIDE SEQUENCE [LARGE SCALE GENOMIC DNA]</scope>
    <source>
        <strain evidence="7">DSM 45817 / CECT 9037 / EuI1c</strain>
    </source>
</reference>
<comment type="pathway">
    <text evidence="1">Cell wall biogenesis; cell wall polysaccharide biosynthesis.</text>
</comment>
<evidence type="ECO:0000313" key="6">
    <source>
        <dbReference type="EMBL" id="ADP78780.1"/>
    </source>
</evidence>
<evidence type="ECO:0000313" key="7">
    <source>
        <dbReference type="Proteomes" id="UP000002484"/>
    </source>
</evidence>
<organism evidence="6 7">
    <name type="scientific">Pseudofrankia inefficax (strain DSM 45817 / CECT 9037 / DDB 130130 / EuI1c)</name>
    <name type="common">Frankia inefficax</name>
    <dbReference type="NCBI Taxonomy" id="298654"/>
    <lineage>
        <taxon>Bacteria</taxon>
        <taxon>Bacillati</taxon>
        <taxon>Actinomycetota</taxon>
        <taxon>Actinomycetes</taxon>
        <taxon>Frankiales</taxon>
        <taxon>Frankiaceae</taxon>
        <taxon>Pseudofrankia</taxon>
    </lineage>
</organism>
<dbReference type="CAZy" id="GT2">
    <property type="family name" value="Glycosyltransferase Family 2"/>
</dbReference>
<evidence type="ECO:0000259" key="5">
    <source>
        <dbReference type="Pfam" id="PF00535"/>
    </source>
</evidence>
<dbReference type="KEGG" id="fri:FraEuI1c_0702"/>
<dbReference type="InterPro" id="IPR029044">
    <property type="entry name" value="Nucleotide-diphossugar_trans"/>
</dbReference>
<dbReference type="SUPFAM" id="SSF53448">
    <property type="entry name" value="Nucleotide-diphospho-sugar transferases"/>
    <property type="match status" value="1"/>
</dbReference>
<sequence length="336" mass="36040">MSTVSVVVCSHLVSRFPLLVAALDSLRTQTCGPVQVVVVVDGDDDLLKKLRDRDGDELILSTGGRTGLSNARNTGLRAVTTDLVAFLDDDATAEPTWLESLIAAVAGSPDVLGVGGRTVPAWESRQPEWFPDELLWTVGCSHRGLPKVRQPVRNVFGGCALFRRGLFDEVGGFDDRLGRKAKGAAGCEETEFCIRAQRLHRGGRFLYEPAAVIHHRVPRERSSASYVLRRCWEEGRSKAILRMITRDEGGPVRVGRRGSALGPEQDFLLRVLPAGVVDGLRQAVHGRPAAAGRALLLLVGSVATVVSFAAAALQSAGRGRVAAPAPRPVAAHARDL</sequence>